<evidence type="ECO:0000259" key="3">
    <source>
        <dbReference type="PROSITE" id="PS50801"/>
    </source>
</evidence>
<keyword evidence="5" id="KW-1185">Reference proteome</keyword>
<evidence type="ECO:0000256" key="1">
    <source>
        <dbReference type="ARBA" id="ARBA00009013"/>
    </source>
</evidence>
<dbReference type="PANTHER" id="PTHR33495:SF14">
    <property type="entry name" value="ANTI-SIGMA FACTOR ANTAGONIST"/>
    <property type="match status" value="1"/>
</dbReference>
<dbReference type="AlphaFoldDB" id="A0A0S6W711"/>
<comment type="similarity">
    <text evidence="1 2">Belongs to the anti-sigma-factor antagonist family.</text>
</comment>
<dbReference type="EMBL" id="DF820463">
    <property type="protein sequence ID" value="GAK55461.1"/>
    <property type="molecule type" value="Genomic_DNA"/>
</dbReference>
<dbReference type="PANTHER" id="PTHR33495">
    <property type="entry name" value="ANTI-SIGMA FACTOR ANTAGONIST TM_1081-RELATED-RELATED"/>
    <property type="match status" value="1"/>
</dbReference>
<dbReference type="HOGENOM" id="CLU_115403_3_1_0"/>
<sequence length="113" mass="12301">MAFDVTLEMVKGTIAKITLSGELDASVAAQFKAKVEEAAAQKAKRLVLMLQDLSYIASAGIRVLIFAKQKMGSGVDIFVVAPQEQVMETLEMTGLQYSVEVLDVYDAEKIETL</sequence>
<dbReference type="GO" id="GO:0043856">
    <property type="term" value="F:anti-sigma factor antagonist activity"/>
    <property type="evidence" value="ECO:0007669"/>
    <property type="project" value="InterPro"/>
</dbReference>
<dbReference type="PROSITE" id="PS50801">
    <property type="entry name" value="STAS"/>
    <property type="match status" value="1"/>
</dbReference>
<dbReference type="InterPro" id="IPR003658">
    <property type="entry name" value="Anti-sigma_ant"/>
</dbReference>
<dbReference type="NCBIfam" id="TIGR00377">
    <property type="entry name" value="ant_ant_sig"/>
    <property type="match status" value="1"/>
</dbReference>
<evidence type="ECO:0000313" key="4">
    <source>
        <dbReference type="EMBL" id="GAK55461.1"/>
    </source>
</evidence>
<dbReference type="Pfam" id="PF01740">
    <property type="entry name" value="STAS"/>
    <property type="match status" value="1"/>
</dbReference>
<feature type="domain" description="STAS" evidence="3">
    <location>
        <begin position="17"/>
        <end position="107"/>
    </location>
</feature>
<accession>A0A0S6W711</accession>
<dbReference type="STRING" id="1499967.U27_02295"/>
<organism evidence="4">
    <name type="scientific">Vecturithrix granuli</name>
    <dbReference type="NCBI Taxonomy" id="1499967"/>
    <lineage>
        <taxon>Bacteria</taxon>
        <taxon>Candidatus Moduliflexota</taxon>
        <taxon>Candidatus Vecturitrichia</taxon>
        <taxon>Candidatus Vecturitrichales</taxon>
        <taxon>Candidatus Vecturitrichaceae</taxon>
        <taxon>Candidatus Vecturithrix</taxon>
    </lineage>
</organism>
<dbReference type="Proteomes" id="UP000030661">
    <property type="component" value="Unassembled WGS sequence"/>
</dbReference>
<dbReference type="Gene3D" id="3.30.750.24">
    <property type="entry name" value="STAS domain"/>
    <property type="match status" value="1"/>
</dbReference>
<dbReference type="InterPro" id="IPR036513">
    <property type="entry name" value="STAS_dom_sf"/>
</dbReference>
<protein>
    <recommendedName>
        <fullName evidence="2">Anti-sigma factor antagonist</fullName>
    </recommendedName>
</protein>
<name>A0A0S6W711_VECG1</name>
<dbReference type="CDD" id="cd07043">
    <property type="entry name" value="STAS_anti-anti-sigma_factors"/>
    <property type="match status" value="1"/>
</dbReference>
<dbReference type="eggNOG" id="COG1366">
    <property type="taxonomic scope" value="Bacteria"/>
</dbReference>
<proteinExistence type="inferred from homology"/>
<dbReference type="InterPro" id="IPR002645">
    <property type="entry name" value="STAS_dom"/>
</dbReference>
<evidence type="ECO:0000313" key="5">
    <source>
        <dbReference type="Proteomes" id="UP000030661"/>
    </source>
</evidence>
<dbReference type="SUPFAM" id="SSF52091">
    <property type="entry name" value="SpoIIaa-like"/>
    <property type="match status" value="1"/>
</dbReference>
<reference evidence="4" key="1">
    <citation type="journal article" date="2015" name="PeerJ">
        <title>First genomic representation of candidate bacterial phylum KSB3 points to enhanced environmental sensing as a trigger of wastewater bulking.</title>
        <authorList>
            <person name="Sekiguchi Y."/>
            <person name="Ohashi A."/>
            <person name="Parks D.H."/>
            <person name="Yamauchi T."/>
            <person name="Tyson G.W."/>
            <person name="Hugenholtz P."/>
        </authorList>
    </citation>
    <scope>NUCLEOTIDE SEQUENCE [LARGE SCALE GENOMIC DNA]</scope>
</reference>
<gene>
    <name evidence="4" type="ORF">U27_02295</name>
</gene>
<evidence type="ECO:0000256" key="2">
    <source>
        <dbReference type="RuleBase" id="RU003749"/>
    </source>
</evidence>